<comment type="catalytic activity">
    <reaction evidence="7 9">
        <text>[thioredoxin]-disulfide + L-methionine + H2O = L-methionine (S)-S-oxide + [thioredoxin]-dithiol</text>
        <dbReference type="Rhea" id="RHEA:19993"/>
        <dbReference type="Rhea" id="RHEA-COMP:10698"/>
        <dbReference type="Rhea" id="RHEA-COMP:10700"/>
        <dbReference type="ChEBI" id="CHEBI:15377"/>
        <dbReference type="ChEBI" id="CHEBI:29950"/>
        <dbReference type="ChEBI" id="CHEBI:50058"/>
        <dbReference type="ChEBI" id="CHEBI:57844"/>
        <dbReference type="ChEBI" id="CHEBI:58772"/>
        <dbReference type="EC" id="1.8.4.11"/>
    </reaction>
</comment>
<dbReference type="InterPro" id="IPR002569">
    <property type="entry name" value="Met_Sox_Rdtase_MsrA_dom"/>
</dbReference>
<feature type="active site" evidence="9">
    <location>
        <position position="27"/>
    </location>
</feature>
<comment type="similarity">
    <text evidence="1">In the C-terminal section; belongs to the MsrB Met sulfoxide reductase family.</text>
</comment>
<evidence type="ECO:0000256" key="6">
    <source>
        <dbReference type="ARBA" id="ARBA00048488"/>
    </source>
</evidence>
<evidence type="ECO:0000256" key="9">
    <source>
        <dbReference type="HAMAP-Rule" id="MF_01401"/>
    </source>
</evidence>
<feature type="active site" description="Nucleophile" evidence="8">
    <location>
        <position position="303"/>
    </location>
</feature>
<comment type="function">
    <text evidence="9">Has an important function as a repair enzyme for proteins that have been inactivated by oxidation. Catalyzes the reversible oxidation-reduction of methionine sulfoxide in proteins to methionine.</text>
</comment>
<keyword evidence="3 8" id="KW-0560">Oxidoreductase</keyword>
<dbReference type="GO" id="GO:0033744">
    <property type="term" value="F:L-methionine:thioredoxin-disulfide S-oxidoreductase activity"/>
    <property type="evidence" value="ECO:0007669"/>
    <property type="project" value="RHEA"/>
</dbReference>
<protein>
    <recommendedName>
        <fullName evidence="8 9">Multifunctional fusion protein</fullName>
    </recommendedName>
    <domain>
        <recommendedName>
            <fullName evidence="9">Peptide methionine sulfoxide reductase MsrA</fullName>
            <shortName evidence="9">Protein-methionine-S-oxide reductase</shortName>
            <ecNumber evidence="9">1.8.4.11</ecNumber>
        </recommendedName>
        <alternativeName>
            <fullName evidence="9">Peptide-methionine (S)-S-oxide reductase</fullName>
            <shortName evidence="9">Peptide Met(O) reductase</shortName>
        </alternativeName>
    </domain>
    <domain>
        <recommendedName>
            <fullName evidence="8">Peptide methionine sulfoxide reductase MsrB</fullName>
            <ecNumber evidence="8">1.8.4.12</ecNumber>
        </recommendedName>
        <alternativeName>
            <fullName evidence="8">Peptide-methionine (R)-S-oxide reductase</fullName>
        </alternativeName>
    </domain>
</protein>
<dbReference type="Gene3D" id="3.30.1060.10">
    <property type="entry name" value="Peptide methionine sulphoxide reductase MsrA"/>
    <property type="match status" value="1"/>
</dbReference>
<dbReference type="Pfam" id="PF01641">
    <property type="entry name" value="SelR"/>
    <property type="match status" value="1"/>
</dbReference>
<dbReference type="HAMAP" id="MF_01401">
    <property type="entry name" value="MsrA"/>
    <property type="match status" value="1"/>
</dbReference>
<dbReference type="InterPro" id="IPR002579">
    <property type="entry name" value="Met_Sox_Rdtase_MsrB_dom"/>
</dbReference>
<dbReference type="NCBIfam" id="TIGR00357">
    <property type="entry name" value="peptide-methionine (R)-S-oxide reductase MsrB"/>
    <property type="match status" value="1"/>
</dbReference>
<dbReference type="EC" id="1.8.4.12" evidence="8"/>
<accession>A0A0M4LZC0</accession>
<evidence type="ECO:0000313" key="11">
    <source>
        <dbReference type="EMBL" id="ALE19315.1"/>
    </source>
</evidence>
<reference evidence="11 12" key="1">
    <citation type="journal article" date="2015" name="Genome Announc.">
        <title>Complete Genome Sequences for Two Strains of a Novel Fastidious, Partially Acid-Fast, Gram-Positive Corynebacterineae Bacterium, Derived from Human Clinical Samples.</title>
        <authorList>
            <person name="Nicholson A.C."/>
            <person name="Bell M."/>
            <person name="Humrighouse B.W."/>
            <person name="McQuiston J.R."/>
        </authorList>
    </citation>
    <scope>NUCLEOTIDE SEQUENCE [LARGE SCALE GENOMIC DNA]</scope>
    <source>
        <strain evidence="11 12">X1698</strain>
    </source>
</reference>
<dbReference type="Pfam" id="PF01625">
    <property type="entry name" value="PMSR"/>
    <property type="match status" value="1"/>
</dbReference>
<evidence type="ECO:0000256" key="2">
    <source>
        <dbReference type="ARBA" id="ARBA00011017"/>
    </source>
</evidence>
<evidence type="ECO:0000256" key="4">
    <source>
        <dbReference type="ARBA" id="ARBA00023268"/>
    </source>
</evidence>
<comment type="catalytic activity">
    <reaction evidence="5 9">
        <text>L-methionyl-[protein] + [thioredoxin]-disulfide + H2O = L-methionyl-(S)-S-oxide-[protein] + [thioredoxin]-dithiol</text>
        <dbReference type="Rhea" id="RHEA:14217"/>
        <dbReference type="Rhea" id="RHEA-COMP:10698"/>
        <dbReference type="Rhea" id="RHEA-COMP:10700"/>
        <dbReference type="Rhea" id="RHEA-COMP:12313"/>
        <dbReference type="Rhea" id="RHEA-COMP:12315"/>
        <dbReference type="ChEBI" id="CHEBI:15377"/>
        <dbReference type="ChEBI" id="CHEBI:16044"/>
        <dbReference type="ChEBI" id="CHEBI:29950"/>
        <dbReference type="ChEBI" id="CHEBI:44120"/>
        <dbReference type="ChEBI" id="CHEBI:50058"/>
        <dbReference type="EC" id="1.8.4.11"/>
    </reaction>
</comment>
<evidence type="ECO:0000313" key="12">
    <source>
        <dbReference type="Proteomes" id="UP000068137"/>
    </source>
</evidence>
<dbReference type="SUPFAM" id="SSF51316">
    <property type="entry name" value="Mss4-like"/>
    <property type="match status" value="1"/>
</dbReference>
<dbReference type="EMBL" id="CP012390">
    <property type="protein sequence ID" value="ALE19315.1"/>
    <property type="molecule type" value="Genomic_DNA"/>
</dbReference>
<dbReference type="HAMAP" id="MF_01400">
    <property type="entry name" value="MsrB"/>
    <property type="match status" value="1"/>
</dbReference>
<evidence type="ECO:0000259" key="10">
    <source>
        <dbReference type="PROSITE" id="PS51790"/>
    </source>
</evidence>
<dbReference type="PANTHER" id="PTHR10173">
    <property type="entry name" value="METHIONINE SULFOXIDE REDUCTASE"/>
    <property type="match status" value="1"/>
</dbReference>
<dbReference type="InterPro" id="IPR011057">
    <property type="entry name" value="Mss4-like_sf"/>
</dbReference>
<dbReference type="PATRIC" id="fig|1562462.4.peg.1413"/>
<comment type="similarity">
    <text evidence="9">Belongs to the MsrA Met sulfoxide reductase family.</text>
</comment>
<evidence type="ECO:0000256" key="7">
    <source>
        <dbReference type="ARBA" id="ARBA00048782"/>
    </source>
</evidence>
<dbReference type="PROSITE" id="PS51790">
    <property type="entry name" value="MSRB"/>
    <property type="match status" value="1"/>
</dbReference>
<dbReference type="GO" id="GO:0008113">
    <property type="term" value="F:peptide-methionine (S)-S-oxide reductase activity"/>
    <property type="evidence" value="ECO:0007669"/>
    <property type="project" value="UniProtKB-UniRule"/>
</dbReference>
<evidence type="ECO:0000256" key="8">
    <source>
        <dbReference type="HAMAP-Rule" id="MF_01400"/>
    </source>
</evidence>
<proteinExistence type="inferred from homology"/>
<dbReference type="FunFam" id="2.170.150.20:FF:000003">
    <property type="entry name" value="Peptide methionine sulfoxide reductase MsrB"/>
    <property type="match status" value="1"/>
</dbReference>
<dbReference type="KEGG" id="cbq:AL705_06890"/>
<dbReference type="InterPro" id="IPR036509">
    <property type="entry name" value="Met_Sox_Rdtase_MsrA_sf"/>
</dbReference>
<dbReference type="GO" id="GO:0005737">
    <property type="term" value="C:cytoplasm"/>
    <property type="evidence" value="ECO:0007669"/>
    <property type="project" value="TreeGrafter"/>
</dbReference>
<dbReference type="GO" id="GO:0033743">
    <property type="term" value="F:peptide-methionine (R)-S-oxide reductase activity"/>
    <property type="evidence" value="ECO:0007669"/>
    <property type="project" value="UniProtKB-UniRule"/>
</dbReference>
<comment type="similarity">
    <text evidence="2">In the N-terminal section; belongs to the MsrA Met sulfoxide reductase family.</text>
</comment>
<evidence type="ECO:0000256" key="3">
    <source>
        <dbReference type="ARBA" id="ARBA00023002"/>
    </source>
</evidence>
<comment type="catalytic activity">
    <reaction evidence="6 8">
        <text>L-methionyl-[protein] + [thioredoxin]-disulfide + H2O = L-methionyl-(R)-S-oxide-[protein] + [thioredoxin]-dithiol</text>
        <dbReference type="Rhea" id="RHEA:24164"/>
        <dbReference type="Rhea" id="RHEA-COMP:10698"/>
        <dbReference type="Rhea" id="RHEA-COMP:10700"/>
        <dbReference type="Rhea" id="RHEA-COMP:12313"/>
        <dbReference type="Rhea" id="RHEA-COMP:12314"/>
        <dbReference type="ChEBI" id="CHEBI:15377"/>
        <dbReference type="ChEBI" id="CHEBI:16044"/>
        <dbReference type="ChEBI" id="CHEBI:29950"/>
        <dbReference type="ChEBI" id="CHEBI:45764"/>
        <dbReference type="ChEBI" id="CHEBI:50058"/>
        <dbReference type="EC" id="1.8.4.12"/>
    </reaction>
</comment>
<feature type="domain" description="MsrB" evidence="10">
    <location>
        <begin position="191"/>
        <end position="314"/>
    </location>
</feature>
<dbReference type="NCBIfam" id="TIGR00401">
    <property type="entry name" value="msrA"/>
    <property type="match status" value="1"/>
</dbReference>
<dbReference type="SUPFAM" id="SSF55068">
    <property type="entry name" value="Peptide methionine sulfoxide reductase"/>
    <property type="match status" value="1"/>
</dbReference>
<dbReference type="AlphaFoldDB" id="A0A0M4LZC0"/>
<dbReference type="GO" id="GO:0006979">
    <property type="term" value="P:response to oxidative stress"/>
    <property type="evidence" value="ECO:0007669"/>
    <property type="project" value="InterPro"/>
</dbReference>
<organism evidence="11 12">
    <name type="scientific">Lawsonella clevelandensis</name>
    <dbReference type="NCBI Taxonomy" id="1528099"/>
    <lineage>
        <taxon>Bacteria</taxon>
        <taxon>Bacillati</taxon>
        <taxon>Actinomycetota</taxon>
        <taxon>Actinomycetes</taxon>
        <taxon>Mycobacteriales</taxon>
        <taxon>Lawsonellaceae</taxon>
        <taxon>Lawsonella</taxon>
    </lineage>
</organism>
<gene>
    <name evidence="8" type="primary">msrB</name>
    <name evidence="9" type="synonym">msrA</name>
    <name evidence="11" type="ORF">AL705_06890</name>
</gene>
<keyword evidence="4" id="KW-0511">Multifunctional enzyme</keyword>
<dbReference type="InterPro" id="IPR028427">
    <property type="entry name" value="Met_Sox_Rdtase_MsrB"/>
</dbReference>
<comment type="caution">
    <text evidence="8">Lacks conserved residue(s) required for the propagation of feature annotation.</text>
</comment>
<dbReference type="Proteomes" id="UP000068137">
    <property type="component" value="Chromosome"/>
</dbReference>
<dbReference type="STRING" id="1528099.AL705_06890"/>
<evidence type="ECO:0000256" key="1">
    <source>
        <dbReference type="ARBA" id="ARBA00008076"/>
    </source>
</evidence>
<name>A0A0M4LZC0_9ACTN</name>
<sequence length="334" mass="37700">MPWEYPREGFFMSTTPATRVIYLAGGCFWGVEGYFQRLSGVVDTEVGYANGVSATTSYYDIAETGHAETLKLTYDPARISLVEILLHYFRIIDPLSLNQQGNDRGTQYRTGIYWEGTADDATSRAVRRFLNLQQANFSYPIRVEAEPLRNFCPAEDYHQDYLQKNPGGYCHISLAAADRPLDPTDYPAPSQEEILDTLTTEQFRVTQQKDTERPFSSEYDTLDEPGIYVDIVTGQPLFSSDDKYDAGCGWPSFTRPMVGDALHYEEDFSHGMHRVEVTSSRGESHLGHVFPDGPHAEGGQRYCINGASLRFVPLAQMEAEGYGRYLPFVTPREQ</sequence>
<dbReference type="EC" id="1.8.4.11" evidence="9"/>
<dbReference type="PANTHER" id="PTHR10173:SF60">
    <property type="entry name" value="PEPTIDE METHIONINE SULFOXIDE REDUCTASE MSRA_MSRB 1"/>
    <property type="match status" value="1"/>
</dbReference>
<evidence type="ECO:0000256" key="5">
    <source>
        <dbReference type="ARBA" id="ARBA00047806"/>
    </source>
</evidence>
<comment type="similarity">
    <text evidence="8">Belongs to the MsrB Met sulfoxide reductase family.</text>
</comment>
<dbReference type="GO" id="GO:0030091">
    <property type="term" value="P:protein repair"/>
    <property type="evidence" value="ECO:0007669"/>
    <property type="project" value="InterPro"/>
</dbReference>
<dbReference type="Gene3D" id="2.170.150.20">
    <property type="entry name" value="Peptide methionine sulfoxide reductase"/>
    <property type="match status" value="1"/>
</dbReference>